<name>A0A699IPK7_TANCI</name>
<feature type="domain" description="Integrase catalytic" evidence="1">
    <location>
        <begin position="215"/>
        <end position="367"/>
    </location>
</feature>
<dbReference type="GO" id="GO:0003964">
    <property type="term" value="F:RNA-directed DNA polymerase activity"/>
    <property type="evidence" value="ECO:0007669"/>
    <property type="project" value="UniProtKB-KW"/>
</dbReference>
<accession>A0A699IPK7</accession>
<dbReference type="PROSITE" id="PS50994">
    <property type="entry name" value="INTEGRASE"/>
    <property type="match status" value="1"/>
</dbReference>
<keyword evidence="2" id="KW-0695">RNA-directed DNA polymerase</keyword>
<protein>
    <submittedName>
        <fullName evidence="2">Putative reverse transcriptase domain-containing protein</fullName>
    </submittedName>
</protein>
<evidence type="ECO:0000259" key="1">
    <source>
        <dbReference type="PROSITE" id="PS50994"/>
    </source>
</evidence>
<organism evidence="2">
    <name type="scientific">Tanacetum cinerariifolium</name>
    <name type="common">Dalmatian daisy</name>
    <name type="synonym">Chrysanthemum cinerariifolium</name>
    <dbReference type="NCBI Taxonomy" id="118510"/>
    <lineage>
        <taxon>Eukaryota</taxon>
        <taxon>Viridiplantae</taxon>
        <taxon>Streptophyta</taxon>
        <taxon>Embryophyta</taxon>
        <taxon>Tracheophyta</taxon>
        <taxon>Spermatophyta</taxon>
        <taxon>Magnoliopsida</taxon>
        <taxon>eudicotyledons</taxon>
        <taxon>Gunneridae</taxon>
        <taxon>Pentapetalae</taxon>
        <taxon>asterids</taxon>
        <taxon>campanulids</taxon>
        <taxon>Asterales</taxon>
        <taxon>Asteraceae</taxon>
        <taxon>Asteroideae</taxon>
        <taxon>Anthemideae</taxon>
        <taxon>Anthemidinae</taxon>
        <taxon>Tanacetum</taxon>
    </lineage>
</organism>
<keyword evidence="2" id="KW-0548">Nucleotidyltransferase</keyword>
<dbReference type="Gene3D" id="3.10.10.10">
    <property type="entry name" value="HIV Type 1 Reverse Transcriptase, subunit A, domain 1"/>
    <property type="match status" value="1"/>
</dbReference>
<dbReference type="GO" id="GO:0003676">
    <property type="term" value="F:nucleic acid binding"/>
    <property type="evidence" value="ECO:0007669"/>
    <property type="project" value="InterPro"/>
</dbReference>
<dbReference type="SUPFAM" id="SSF53098">
    <property type="entry name" value="Ribonuclease H-like"/>
    <property type="match status" value="1"/>
</dbReference>
<dbReference type="InterPro" id="IPR043128">
    <property type="entry name" value="Rev_trsase/Diguanyl_cyclase"/>
</dbReference>
<dbReference type="EMBL" id="BKCJ010310038">
    <property type="protein sequence ID" value="GEZ68656.1"/>
    <property type="molecule type" value="Genomic_DNA"/>
</dbReference>
<proteinExistence type="predicted"/>
<dbReference type="InterPro" id="IPR001584">
    <property type="entry name" value="Integrase_cat-core"/>
</dbReference>
<dbReference type="InterPro" id="IPR050951">
    <property type="entry name" value="Retrovirus_Pol_polyprotein"/>
</dbReference>
<dbReference type="PANTHER" id="PTHR37984">
    <property type="entry name" value="PROTEIN CBG26694"/>
    <property type="match status" value="1"/>
</dbReference>
<dbReference type="PANTHER" id="PTHR37984:SF15">
    <property type="entry name" value="INTEGRASE CATALYTIC DOMAIN-CONTAINING PROTEIN"/>
    <property type="match status" value="1"/>
</dbReference>
<dbReference type="InterPro" id="IPR036397">
    <property type="entry name" value="RNaseH_sf"/>
</dbReference>
<dbReference type="Gene3D" id="3.30.70.270">
    <property type="match status" value="2"/>
</dbReference>
<dbReference type="InterPro" id="IPR012337">
    <property type="entry name" value="RNaseH-like_sf"/>
</dbReference>
<dbReference type="GO" id="GO:0015074">
    <property type="term" value="P:DNA integration"/>
    <property type="evidence" value="ECO:0007669"/>
    <property type="project" value="InterPro"/>
</dbReference>
<comment type="caution">
    <text evidence="2">The sequence shown here is derived from an EMBL/GenBank/DDBJ whole genome shotgun (WGS) entry which is preliminary data.</text>
</comment>
<dbReference type="InterPro" id="IPR043502">
    <property type="entry name" value="DNA/RNA_pol_sf"/>
</dbReference>
<gene>
    <name evidence="2" type="ORF">Tci_540629</name>
</gene>
<keyword evidence="2" id="KW-0808">Transferase</keyword>
<reference evidence="2" key="1">
    <citation type="journal article" date="2019" name="Sci. Rep.">
        <title>Draft genome of Tanacetum cinerariifolium, the natural source of mosquito coil.</title>
        <authorList>
            <person name="Yamashiro T."/>
            <person name="Shiraishi A."/>
            <person name="Satake H."/>
            <person name="Nakayama K."/>
        </authorList>
    </citation>
    <scope>NUCLEOTIDE SEQUENCE</scope>
</reference>
<dbReference type="Gene3D" id="3.30.420.10">
    <property type="entry name" value="Ribonuclease H-like superfamily/Ribonuclease H"/>
    <property type="match status" value="1"/>
</dbReference>
<evidence type="ECO:0000313" key="2">
    <source>
        <dbReference type="EMBL" id="GEZ68656.1"/>
    </source>
</evidence>
<dbReference type="AlphaFoldDB" id="A0A699IPK7"/>
<dbReference type="SUPFAM" id="SSF56672">
    <property type="entry name" value="DNA/RNA polymerases"/>
    <property type="match status" value="1"/>
</dbReference>
<feature type="non-terminal residue" evidence="2">
    <location>
        <position position="1"/>
    </location>
</feature>
<sequence length="367" mass="42592">LRVHEEDILKTAFIMRYGHFEFTAMPIGLKNAPVIFMDLMNREVHFLGHVVNNGGIHVDPRKIEAVKNWKAPKTSSAIRSFLGLAGYYRRFIVIFSKIVKPLTSLTQKNHKYKDYGCEIHYHLGKANVVADALSRKEIVKPKHVRAMSMTIQSSIKERLLAAQNEAIKKRTYQQKCCVAWISKWKRREMEVIATYVSKCLTCSKVKAGHQRPSDLLQQPKIPEWKWDKITMNFITKLPRSRSGYDTIWVIVDRLAKSAHFLVTREDYSMEKLSRLYIDEIVARNGVQVLIISDRDGRFKLRFWQTLQKALGTRLDMSTTYHPQTHGQNEHTIQTLEDMLRACLIGFGGSWVTHLPLAEFSYNNNYHL</sequence>